<proteinExistence type="predicted"/>
<comment type="caution">
    <text evidence="1">The sequence shown here is derived from an EMBL/GenBank/DDBJ whole genome shotgun (WGS) entry which is preliminary data.</text>
</comment>
<organism evidence="1">
    <name type="scientific">marine sediment metagenome</name>
    <dbReference type="NCBI Taxonomy" id="412755"/>
    <lineage>
        <taxon>unclassified sequences</taxon>
        <taxon>metagenomes</taxon>
        <taxon>ecological metagenomes</taxon>
    </lineage>
</organism>
<dbReference type="AlphaFoldDB" id="A0A0F8XC14"/>
<accession>A0A0F8XC14</accession>
<sequence>MKYVKDGDTEYQLNLLLNEGLELNDNFRGALLEVDLVEGDNEIRHSLGFTPIGTILLLKDGPGEQYGTRLGEWTNEILFLRCDVPSLRVRLFVV</sequence>
<protein>
    <submittedName>
        <fullName evidence="1">Uncharacterized protein</fullName>
    </submittedName>
</protein>
<evidence type="ECO:0000313" key="1">
    <source>
        <dbReference type="EMBL" id="KKK66722.1"/>
    </source>
</evidence>
<gene>
    <name evidence="1" type="ORF">LCGC14_2961240</name>
</gene>
<dbReference type="EMBL" id="LAZR01059947">
    <property type="protein sequence ID" value="KKK66722.1"/>
    <property type="molecule type" value="Genomic_DNA"/>
</dbReference>
<reference evidence="1" key="1">
    <citation type="journal article" date="2015" name="Nature">
        <title>Complex archaea that bridge the gap between prokaryotes and eukaryotes.</title>
        <authorList>
            <person name="Spang A."/>
            <person name="Saw J.H."/>
            <person name="Jorgensen S.L."/>
            <person name="Zaremba-Niedzwiedzka K."/>
            <person name="Martijn J."/>
            <person name="Lind A.E."/>
            <person name="van Eijk R."/>
            <person name="Schleper C."/>
            <person name="Guy L."/>
            <person name="Ettema T.J."/>
        </authorList>
    </citation>
    <scope>NUCLEOTIDE SEQUENCE</scope>
</reference>
<name>A0A0F8XC14_9ZZZZ</name>